<dbReference type="RefSeq" id="WP_007002869.1">
    <property type="nucleotide sequence ID" value="NZ_GG770777.1"/>
</dbReference>
<sequence length="70" mass="7726">MFEVREERDGAYAVWVAGGERLAVLRTEAAAHALVDALEDAWDDAFLRAVSEVQEDYAADFIDPMPPATN</sequence>
<dbReference type="EMBL" id="ADVL01000721">
    <property type="protein sequence ID" value="EFH09938.1"/>
    <property type="molecule type" value="Genomic_DNA"/>
</dbReference>
<gene>
    <name evidence="1" type="ORF">HMPREF0731_3839</name>
</gene>
<dbReference type="HOGENOM" id="CLU_2755322_0_0_5"/>
<keyword evidence="2" id="KW-1185">Reference proteome</keyword>
<name>D5RRX7_9PROT</name>
<protein>
    <submittedName>
        <fullName evidence="1">Uncharacterized protein</fullName>
    </submittedName>
</protein>
<reference evidence="1 2" key="1">
    <citation type="submission" date="2010-04" db="EMBL/GenBank/DDBJ databases">
        <authorList>
            <person name="Qin X."/>
            <person name="Bachman B."/>
            <person name="Battles P."/>
            <person name="Bell A."/>
            <person name="Bess C."/>
            <person name="Bickham C."/>
            <person name="Chaboub L."/>
            <person name="Chen D."/>
            <person name="Coyle M."/>
            <person name="Deiros D.R."/>
            <person name="Dinh H."/>
            <person name="Forbes L."/>
            <person name="Fowler G."/>
            <person name="Francisco L."/>
            <person name="Fu Q."/>
            <person name="Gubbala S."/>
            <person name="Hale W."/>
            <person name="Han Y."/>
            <person name="Hemphill L."/>
            <person name="Highlander S.K."/>
            <person name="Hirani K."/>
            <person name="Hogues M."/>
            <person name="Jackson L."/>
            <person name="Jakkamsetti A."/>
            <person name="Javaid M."/>
            <person name="Jiang H."/>
            <person name="Korchina V."/>
            <person name="Kovar C."/>
            <person name="Lara F."/>
            <person name="Lee S."/>
            <person name="Mata R."/>
            <person name="Mathew T."/>
            <person name="Moen C."/>
            <person name="Morales K."/>
            <person name="Munidasa M."/>
            <person name="Nazareth L."/>
            <person name="Ngo R."/>
            <person name="Nguyen L."/>
            <person name="Okwuonu G."/>
            <person name="Ongeri F."/>
            <person name="Patil S."/>
            <person name="Petrosino J."/>
            <person name="Pham C."/>
            <person name="Pham P."/>
            <person name="Pu L.-L."/>
            <person name="Puazo M."/>
            <person name="Raj R."/>
            <person name="Reid J."/>
            <person name="Rouhana J."/>
            <person name="Saada N."/>
            <person name="Shang Y."/>
            <person name="Simmons D."/>
            <person name="Thornton R."/>
            <person name="Warren J."/>
            <person name="Weissenberger G."/>
            <person name="Zhang J."/>
            <person name="Zhang L."/>
            <person name="Zhou C."/>
            <person name="Zhu D."/>
            <person name="Muzny D."/>
            <person name="Worley K."/>
            <person name="Gibbs R."/>
        </authorList>
    </citation>
    <scope>NUCLEOTIDE SEQUENCE [LARGE SCALE GENOMIC DNA]</scope>
    <source>
        <strain evidence="1 2">ATCC 49957</strain>
    </source>
</reference>
<dbReference type="AlphaFoldDB" id="D5RRX7"/>
<comment type="caution">
    <text evidence="1">The sequence shown here is derived from an EMBL/GenBank/DDBJ whole genome shotgun (WGS) entry which is preliminary data.</text>
</comment>
<organism evidence="1 2">
    <name type="scientific">Pseudoroseomonas cervicalis ATCC 49957</name>
    <dbReference type="NCBI Taxonomy" id="525371"/>
    <lineage>
        <taxon>Bacteria</taxon>
        <taxon>Pseudomonadati</taxon>
        <taxon>Pseudomonadota</taxon>
        <taxon>Alphaproteobacteria</taxon>
        <taxon>Acetobacterales</taxon>
        <taxon>Roseomonadaceae</taxon>
        <taxon>Roseomonas</taxon>
    </lineage>
</organism>
<evidence type="ECO:0000313" key="1">
    <source>
        <dbReference type="EMBL" id="EFH09938.1"/>
    </source>
</evidence>
<proteinExistence type="predicted"/>
<evidence type="ECO:0000313" key="2">
    <source>
        <dbReference type="Proteomes" id="UP000005324"/>
    </source>
</evidence>
<accession>D5RRX7</accession>
<dbReference type="Proteomes" id="UP000005324">
    <property type="component" value="Unassembled WGS sequence"/>
</dbReference>
<dbReference type="OrthoDB" id="7275172at2"/>